<accession>A0A1T4Z538</accession>
<dbReference type="AlphaFoldDB" id="A0A1T4Z538"/>
<reference evidence="2" key="1">
    <citation type="submission" date="2017-02" db="EMBL/GenBank/DDBJ databases">
        <authorList>
            <person name="Varghese N."/>
            <person name="Submissions S."/>
        </authorList>
    </citation>
    <scope>NUCLEOTIDE SEQUENCE [LARGE SCALE GENOMIC DNA]</scope>
    <source>
        <strain evidence="2">ATCC 700200</strain>
    </source>
</reference>
<sequence length="60" mass="7029">MSQDPMPSKKPMPYLEMRQVFSAARHAQLNRQGEITNQVIKTLQESRKYARSKPLPMIRD</sequence>
<dbReference type="Proteomes" id="UP000190774">
    <property type="component" value="Unassembled WGS sequence"/>
</dbReference>
<evidence type="ECO:0000313" key="1">
    <source>
        <dbReference type="EMBL" id="SKB09056.1"/>
    </source>
</evidence>
<gene>
    <name evidence="1" type="ORF">SAMN02745166_05083</name>
</gene>
<keyword evidence="2" id="KW-1185">Reference proteome</keyword>
<evidence type="ECO:0000313" key="2">
    <source>
        <dbReference type="Proteomes" id="UP000190774"/>
    </source>
</evidence>
<dbReference type="EMBL" id="FUYE01000033">
    <property type="protein sequence ID" value="SKB09056.1"/>
    <property type="molecule type" value="Genomic_DNA"/>
</dbReference>
<organism evidence="1 2">
    <name type="scientific">Prosthecobacter debontii</name>
    <dbReference type="NCBI Taxonomy" id="48467"/>
    <lineage>
        <taxon>Bacteria</taxon>
        <taxon>Pseudomonadati</taxon>
        <taxon>Verrucomicrobiota</taxon>
        <taxon>Verrucomicrobiia</taxon>
        <taxon>Verrucomicrobiales</taxon>
        <taxon>Verrucomicrobiaceae</taxon>
        <taxon>Prosthecobacter</taxon>
    </lineage>
</organism>
<protein>
    <submittedName>
        <fullName evidence="1">Uncharacterized protein</fullName>
    </submittedName>
</protein>
<proteinExistence type="predicted"/>
<dbReference type="STRING" id="48467.SAMN02745166_05083"/>
<name>A0A1T4Z538_9BACT</name>